<dbReference type="AlphaFoldDB" id="A0A398AUW1"/>
<accession>A0A398AUW1</accession>
<dbReference type="Proteomes" id="UP000264353">
    <property type="component" value="Chromosome A1"/>
</dbReference>
<dbReference type="EMBL" id="CM010628">
    <property type="protein sequence ID" value="RID79380.1"/>
    <property type="molecule type" value="Genomic_DNA"/>
</dbReference>
<sequence length="53" mass="6088">MKKRKCLPYTVGMLEIDSTLHLSQNLKHMHIKGVVQNLRLERTSGNVNSFHAL</sequence>
<gene>
    <name evidence="1" type="ORF">BRARA_A02122</name>
</gene>
<evidence type="ECO:0000313" key="2">
    <source>
        <dbReference type="Proteomes" id="UP000264353"/>
    </source>
</evidence>
<protein>
    <submittedName>
        <fullName evidence="1">Uncharacterized protein</fullName>
    </submittedName>
</protein>
<proteinExistence type="predicted"/>
<name>A0A398AUW1_BRACM</name>
<organism evidence="1 2">
    <name type="scientific">Brassica campestris</name>
    <name type="common">Field mustard</name>
    <dbReference type="NCBI Taxonomy" id="3711"/>
    <lineage>
        <taxon>Eukaryota</taxon>
        <taxon>Viridiplantae</taxon>
        <taxon>Streptophyta</taxon>
        <taxon>Embryophyta</taxon>
        <taxon>Tracheophyta</taxon>
        <taxon>Spermatophyta</taxon>
        <taxon>Magnoliopsida</taxon>
        <taxon>eudicotyledons</taxon>
        <taxon>Gunneridae</taxon>
        <taxon>Pentapetalae</taxon>
        <taxon>rosids</taxon>
        <taxon>malvids</taxon>
        <taxon>Brassicales</taxon>
        <taxon>Brassicaceae</taxon>
        <taxon>Brassiceae</taxon>
        <taxon>Brassica</taxon>
    </lineage>
</organism>
<evidence type="ECO:0000313" key="1">
    <source>
        <dbReference type="EMBL" id="RID79380.1"/>
    </source>
</evidence>
<reference evidence="1 2" key="1">
    <citation type="submission" date="2018-06" db="EMBL/GenBank/DDBJ databases">
        <title>WGS assembly of Brassica rapa FPsc.</title>
        <authorList>
            <person name="Bowman J."/>
            <person name="Kohchi T."/>
            <person name="Yamato K."/>
            <person name="Jenkins J."/>
            <person name="Shu S."/>
            <person name="Ishizaki K."/>
            <person name="Yamaoka S."/>
            <person name="Nishihama R."/>
            <person name="Nakamura Y."/>
            <person name="Berger F."/>
            <person name="Adam C."/>
            <person name="Aki S."/>
            <person name="Althoff F."/>
            <person name="Araki T."/>
            <person name="Arteaga-Vazquez M."/>
            <person name="Balasubrmanian S."/>
            <person name="Bauer D."/>
            <person name="Boehm C."/>
            <person name="Briginshaw L."/>
            <person name="Caballero-Perez J."/>
            <person name="Catarino B."/>
            <person name="Chen F."/>
            <person name="Chiyoda S."/>
            <person name="Chovatia M."/>
            <person name="Davies K."/>
            <person name="Delmans M."/>
            <person name="Demura T."/>
            <person name="Dierschke T."/>
            <person name="Dolan L."/>
            <person name="Dorantes-Acosta A."/>
            <person name="Eklund D."/>
            <person name="Florent S."/>
            <person name="Flores-Sandoval E."/>
            <person name="Fujiyama A."/>
            <person name="Fukuzawa H."/>
            <person name="Galik B."/>
            <person name="Grimanelli D."/>
            <person name="Grimwood J."/>
            <person name="Grossniklaus U."/>
            <person name="Hamada T."/>
            <person name="Haseloff J."/>
            <person name="Hetherington A."/>
            <person name="Higo A."/>
            <person name="Hirakawa Y."/>
            <person name="Hundley H."/>
            <person name="Ikeda Y."/>
            <person name="Inoue K."/>
            <person name="Inoue S."/>
            <person name="Ishida S."/>
            <person name="Jia Q."/>
            <person name="Kakita M."/>
            <person name="Kanazawa T."/>
            <person name="Kawai Y."/>
            <person name="Kawashima T."/>
            <person name="Kennedy M."/>
            <person name="Kinose K."/>
            <person name="Kinoshita T."/>
            <person name="Kohara Y."/>
            <person name="Koide E."/>
            <person name="Komatsu K."/>
            <person name="Kopischke S."/>
            <person name="Kubo M."/>
            <person name="Kyozuka J."/>
            <person name="Lagercrantz U."/>
            <person name="Lin S."/>
            <person name="Lindquist E."/>
            <person name="Lipzen A."/>
            <person name="Lu C."/>
            <person name="Luna E."/>
            <person name="Martienssen R."/>
            <person name="Minamino N."/>
            <person name="Mizutani M."/>
            <person name="Mizutani M."/>
            <person name="Mochizuki N."/>
            <person name="Monte I."/>
            <person name="Mosher R."/>
            <person name="Nagasaki H."/>
            <person name="Nakagami H."/>
            <person name="Naramoto S."/>
            <person name="Nishitani K."/>
            <person name="Ohtani M."/>
            <person name="Okamoto T."/>
            <person name="Okumura M."/>
            <person name="Phillips J."/>
            <person name="Pollak B."/>
            <person name="Reinders A."/>
            <person name="Roevekamp M."/>
            <person name="Sano R."/>
            <person name="Sawa S."/>
            <person name="Schmid M."/>
            <person name="Shirakawa M."/>
            <person name="Solano R."/>
            <person name="Spunde A."/>
            <person name="Suetsugu N."/>
            <person name="Sugano S."/>
            <person name="Sugiyama A."/>
            <person name="Sun R."/>
            <person name="Suzuki Y."/>
            <person name="Takenaka M."/>
            <person name="Takezawa D."/>
            <person name="Tomogane H."/>
            <person name="Tsuzuki M."/>
            <person name="Ueda T."/>
            <person name="Umeda M."/>
            <person name="Ward J."/>
            <person name="Watanabe Y."/>
            <person name="Yazaki K."/>
            <person name="Yokoyama R."/>
            <person name="Yoshitake Y."/>
            <person name="Yotsui I."/>
            <person name="Zachgo S."/>
            <person name="Schmutz J."/>
        </authorList>
    </citation>
    <scope>NUCLEOTIDE SEQUENCE [LARGE SCALE GENOMIC DNA]</scope>
    <source>
        <strain evidence="2">cv. B-3</strain>
    </source>
</reference>